<dbReference type="NCBIfam" id="TIGR01560">
    <property type="entry name" value="put_DNA_pack"/>
    <property type="match status" value="1"/>
</dbReference>
<sequence>MLTVDQVKHHCNIEQDFTEDDAWLAARIKAAVRYVENSTRRTLYENAADPLYLADPDALLYGEDIETAMLMLIAHWYANREAVVTGVSVATPDFAVEAFLQPYRIYGV</sequence>
<dbReference type="EMBL" id="MWUE01000022">
    <property type="protein sequence ID" value="OQP32431.1"/>
    <property type="molecule type" value="Genomic_DNA"/>
</dbReference>
<keyword evidence="2" id="KW-1185">Reference proteome</keyword>
<evidence type="ECO:0000313" key="1">
    <source>
        <dbReference type="EMBL" id="OQP32431.1"/>
    </source>
</evidence>
<protein>
    <recommendedName>
        <fullName evidence="3">Phage gp6-like head-tail connector protein</fullName>
    </recommendedName>
</protein>
<accession>A0A1V9DEZ1</accession>
<dbReference type="AlphaFoldDB" id="A0A1V9DEZ1"/>
<comment type="caution">
    <text evidence="1">The sequence shown here is derived from an EMBL/GenBank/DDBJ whole genome shotgun (WGS) entry which is preliminary data.</text>
</comment>
<proteinExistence type="predicted"/>
<dbReference type="CDD" id="cd08054">
    <property type="entry name" value="gp6"/>
    <property type="match status" value="1"/>
</dbReference>
<dbReference type="InterPro" id="IPR006450">
    <property type="entry name" value="Phage_HK97_gp6-like"/>
</dbReference>
<dbReference type="RefSeq" id="WP_081140261.1">
    <property type="nucleotide sequence ID" value="NZ_MWUE01000022.1"/>
</dbReference>
<dbReference type="Pfam" id="PF05135">
    <property type="entry name" value="Phage_connect_1"/>
    <property type="match status" value="1"/>
</dbReference>
<name>A0A1V9DEZ1_9GAMM</name>
<gene>
    <name evidence="1" type="ORF">B2J69_14265</name>
</gene>
<dbReference type="OrthoDB" id="8452319at2"/>
<evidence type="ECO:0000313" key="2">
    <source>
        <dbReference type="Proteomes" id="UP000192769"/>
    </source>
</evidence>
<organism evidence="1 2">
    <name type="scientific">Pantoea latae</name>
    <dbReference type="NCBI Taxonomy" id="1964541"/>
    <lineage>
        <taxon>Bacteria</taxon>
        <taxon>Pseudomonadati</taxon>
        <taxon>Pseudomonadota</taxon>
        <taxon>Gammaproteobacteria</taxon>
        <taxon>Enterobacterales</taxon>
        <taxon>Erwiniaceae</taxon>
        <taxon>Pantoea</taxon>
    </lineage>
</organism>
<dbReference type="Proteomes" id="UP000192769">
    <property type="component" value="Unassembled WGS sequence"/>
</dbReference>
<dbReference type="InterPro" id="IPR021146">
    <property type="entry name" value="Phage_gp6-like_head-tail"/>
</dbReference>
<evidence type="ECO:0008006" key="3">
    <source>
        <dbReference type="Google" id="ProtNLM"/>
    </source>
</evidence>
<dbReference type="Gene3D" id="1.10.3230.30">
    <property type="entry name" value="Phage gp6-like head-tail connector protein"/>
    <property type="match status" value="1"/>
</dbReference>
<reference evidence="1 2" key="1">
    <citation type="submission" date="2017-02" db="EMBL/GenBank/DDBJ databases">
        <title>Whole genome shotgun sequence of Pantoea agglomerans strain AS1 isolated from a cycad, Zamia floridana in Central Florida, USA.</title>
        <authorList>
            <person name="Lata P."/>
            <person name="Govindarajan S."/>
            <person name="Qi F."/>
            <person name="Li J.-L."/>
            <person name="Maurya S.K."/>
            <person name="Sahoo M.K."/>
        </authorList>
    </citation>
    <scope>NUCLEOTIDE SEQUENCE [LARGE SCALE GENOMIC DNA]</scope>
    <source>
        <strain evidence="1 2">AS1</strain>
    </source>
</reference>